<evidence type="ECO:0000313" key="7">
    <source>
        <dbReference type="EMBL" id="AXX90850.1"/>
    </source>
</evidence>
<evidence type="ECO:0000256" key="1">
    <source>
        <dbReference type="ARBA" id="ARBA00001420"/>
    </source>
</evidence>
<dbReference type="SMART" id="SM00925">
    <property type="entry name" value="MltA"/>
    <property type="match status" value="1"/>
</dbReference>
<evidence type="ECO:0000256" key="4">
    <source>
        <dbReference type="ARBA" id="ARBA00023316"/>
    </source>
</evidence>
<reference evidence="7 8" key="1">
    <citation type="submission" date="2018-08" db="EMBL/GenBank/DDBJ databases">
        <title>Complete genome of the Arcobacter suis type strain LMG 26152.</title>
        <authorList>
            <person name="Miller W.G."/>
            <person name="Yee E."/>
            <person name="Bono J.L."/>
        </authorList>
    </citation>
    <scope>NUCLEOTIDE SEQUENCE [LARGE SCALE GENOMIC DNA]</scope>
    <source>
        <strain evidence="7 8">CECT 7833</strain>
    </source>
</reference>
<dbReference type="GO" id="GO:0071555">
    <property type="term" value="P:cell wall organization"/>
    <property type="evidence" value="ECO:0007669"/>
    <property type="project" value="UniProtKB-KW"/>
</dbReference>
<dbReference type="Gene3D" id="2.40.240.50">
    <property type="entry name" value="Barwin-like endoglucanases"/>
    <property type="match status" value="1"/>
</dbReference>
<dbReference type="EC" id="4.2.2.n1" evidence="2"/>
<evidence type="ECO:0000259" key="6">
    <source>
        <dbReference type="SMART" id="SM00925"/>
    </source>
</evidence>
<accession>A0AAD0ST50</accession>
<dbReference type="PANTHER" id="PTHR30124:SF0">
    <property type="entry name" value="MEMBRANE-BOUND LYTIC MUREIN TRANSGLYCOSYLASE A"/>
    <property type="match status" value="1"/>
</dbReference>
<dbReference type="SUPFAM" id="SSF50685">
    <property type="entry name" value="Barwin-like endoglucanases"/>
    <property type="match status" value="1"/>
</dbReference>
<proteinExistence type="predicted"/>
<evidence type="ECO:0000256" key="5">
    <source>
        <dbReference type="ARBA" id="ARBA00030918"/>
    </source>
</evidence>
<dbReference type="GO" id="GO:0004553">
    <property type="term" value="F:hydrolase activity, hydrolyzing O-glycosyl compounds"/>
    <property type="evidence" value="ECO:0007669"/>
    <property type="project" value="InterPro"/>
</dbReference>
<keyword evidence="3" id="KW-0456">Lyase</keyword>
<dbReference type="InterPro" id="IPR036908">
    <property type="entry name" value="RlpA-like_sf"/>
</dbReference>
<dbReference type="InterPro" id="IPR010611">
    <property type="entry name" value="3D_dom"/>
</dbReference>
<dbReference type="RefSeq" id="WP_118887415.1">
    <property type="nucleotide sequence ID" value="NZ_CP032100.1"/>
</dbReference>
<evidence type="ECO:0000256" key="3">
    <source>
        <dbReference type="ARBA" id="ARBA00023239"/>
    </source>
</evidence>
<dbReference type="CDD" id="cd14668">
    <property type="entry name" value="mlta_B"/>
    <property type="match status" value="1"/>
</dbReference>
<dbReference type="GO" id="GO:0008933">
    <property type="term" value="F:peptidoglycan lytic transglycosylase activity"/>
    <property type="evidence" value="ECO:0007669"/>
    <property type="project" value="TreeGrafter"/>
</dbReference>
<keyword evidence="8" id="KW-1185">Reference proteome</keyword>
<dbReference type="PANTHER" id="PTHR30124">
    <property type="entry name" value="MEMBRANE-BOUND LYTIC MUREIN TRANSGLYCOSYLASE A"/>
    <property type="match status" value="1"/>
</dbReference>
<dbReference type="Pfam" id="PF03562">
    <property type="entry name" value="MltA"/>
    <property type="match status" value="1"/>
</dbReference>
<dbReference type="Pfam" id="PF06725">
    <property type="entry name" value="3D"/>
    <property type="match status" value="1"/>
</dbReference>
<keyword evidence="4" id="KW-0961">Cell wall biogenesis/degradation</keyword>
<evidence type="ECO:0000313" key="8">
    <source>
        <dbReference type="Proteomes" id="UP000263040"/>
    </source>
</evidence>
<dbReference type="GO" id="GO:0019867">
    <property type="term" value="C:outer membrane"/>
    <property type="evidence" value="ECO:0007669"/>
    <property type="project" value="InterPro"/>
</dbReference>
<gene>
    <name evidence="7" type="ORF">ASUIS_2435</name>
</gene>
<comment type="catalytic activity">
    <reaction evidence="1">
        <text>Exolytic cleavage of the (1-&gt;4)-beta-glycosidic linkage between N-acetylmuramic acid (MurNAc) and N-acetylglucosamine (GlcNAc) residues in peptidoglycan, from either the reducing or the non-reducing ends of the peptidoglycan chains, with concomitant formation of a 1,6-anhydrobond in the MurNAc residue.</text>
        <dbReference type="EC" id="4.2.2.n1"/>
    </reaction>
</comment>
<dbReference type="GO" id="GO:0009253">
    <property type="term" value="P:peptidoglycan catabolic process"/>
    <property type="evidence" value="ECO:0007669"/>
    <property type="project" value="TreeGrafter"/>
</dbReference>
<organism evidence="7 8">
    <name type="scientific">Arcobacter suis CECT 7833</name>
    <dbReference type="NCBI Taxonomy" id="663365"/>
    <lineage>
        <taxon>Bacteria</taxon>
        <taxon>Pseudomonadati</taxon>
        <taxon>Campylobacterota</taxon>
        <taxon>Epsilonproteobacteria</taxon>
        <taxon>Campylobacterales</taxon>
        <taxon>Arcobacteraceae</taxon>
        <taxon>Arcobacter</taxon>
    </lineage>
</organism>
<dbReference type="Gene3D" id="2.40.40.10">
    <property type="entry name" value="RlpA-like domain"/>
    <property type="match status" value="1"/>
</dbReference>
<dbReference type="AlphaFoldDB" id="A0AAD0ST50"/>
<name>A0AAD0ST50_9BACT</name>
<sequence length="376" mass="42489">MKSLIFISLTTIVLFSGCATKKETIPQEQKSEIENNIIKDNAKNMQAVGFHEIEGFYSDDLTHALDVFKKDCKKSKRNELFKEVCQKAEYETDGRKFFTINFQPYKLLDNNSSDEGTITGYYEPLLYGSLQKNKRYKYPVYKTPKDMMIVDFVSAYPELKTYKLRGKLVGNKVVPYDSRAQIESNPSKNLEVIAYVDNKVDLFLLHVQGSGKILLDNGELINVGYAEQNGRKFKGIGTYMLNKGYISKDELSAQGMKKYLDKNPAKADEVLNQNESYVFFHKSEQGATGSLGTQLTAKRNLAVDRSVIPLGMPVFLSTKNPIDKKPINQLMVAADVGGAIKGDIRADFFWGYGEDAFAYAGRMKEKGKMYVLMPKK</sequence>
<evidence type="ECO:0000256" key="2">
    <source>
        <dbReference type="ARBA" id="ARBA00012587"/>
    </source>
</evidence>
<dbReference type="InterPro" id="IPR026044">
    <property type="entry name" value="MltA"/>
</dbReference>
<protein>
    <recommendedName>
        <fullName evidence="2">peptidoglycan lytic exotransglycosylase</fullName>
        <ecNumber evidence="2">4.2.2.n1</ecNumber>
    </recommendedName>
    <alternativeName>
        <fullName evidence="5">Murein hydrolase A</fullName>
    </alternativeName>
</protein>
<dbReference type="PROSITE" id="PS51257">
    <property type="entry name" value="PROKAR_LIPOPROTEIN"/>
    <property type="match status" value="1"/>
</dbReference>
<dbReference type="KEGG" id="asui:ASUIS_2435"/>
<dbReference type="CDD" id="cd14485">
    <property type="entry name" value="mltA_like_LT_A"/>
    <property type="match status" value="1"/>
</dbReference>
<dbReference type="GO" id="GO:0009254">
    <property type="term" value="P:peptidoglycan turnover"/>
    <property type="evidence" value="ECO:0007669"/>
    <property type="project" value="InterPro"/>
</dbReference>
<dbReference type="Proteomes" id="UP000263040">
    <property type="component" value="Chromosome"/>
</dbReference>
<dbReference type="InterPro" id="IPR005300">
    <property type="entry name" value="MltA_B"/>
</dbReference>
<feature type="domain" description="Lytic transglycosylase MltA" evidence="6">
    <location>
        <begin position="125"/>
        <end position="281"/>
    </location>
</feature>
<dbReference type="PIRSF" id="PIRSF019422">
    <property type="entry name" value="MltA"/>
    <property type="match status" value="1"/>
</dbReference>
<dbReference type="EMBL" id="CP032100">
    <property type="protein sequence ID" value="AXX90850.1"/>
    <property type="molecule type" value="Genomic_DNA"/>
</dbReference>